<dbReference type="Gene3D" id="2.60.40.1120">
    <property type="entry name" value="Carboxypeptidase-like, regulatory domain"/>
    <property type="match status" value="1"/>
</dbReference>
<proteinExistence type="inferred from homology"/>
<accession>A0ABT8KSN5</accession>
<dbReference type="PROSITE" id="PS52016">
    <property type="entry name" value="TONB_DEPENDENT_REC_3"/>
    <property type="match status" value="1"/>
</dbReference>
<dbReference type="Gene3D" id="2.170.130.10">
    <property type="entry name" value="TonB-dependent receptor, plug domain"/>
    <property type="match status" value="1"/>
</dbReference>
<dbReference type="SUPFAM" id="SSF49464">
    <property type="entry name" value="Carboxypeptidase regulatory domain-like"/>
    <property type="match status" value="1"/>
</dbReference>
<evidence type="ECO:0000259" key="9">
    <source>
        <dbReference type="Pfam" id="PF25183"/>
    </source>
</evidence>
<keyword evidence="7 8" id="KW-0998">Cell outer membrane</keyword>
<evidence type="ECO:0000256" key="3">
    <source>
        <dbReference type="ARBA" id="ARBA00022452"/>
    </source>
</evidence>
<dbReference type="InterPro" id="IPR037066">
    <property type="entry name" value="Plug_dom_sf"/>
</dbReference>
<dbReference type="Proteomes" id="UP001172082">
    <property type="component" value="Unassembled WGS sequence"/>
</dbReference>
<evidence type="ECO:0000256" key="8">
    <source>
        <dbReference type="PROSITE-ProRule" id="PRU01360"/>
    </source>
</evidence>
<name>A0ABT8KSN5_9BACT</name>
<keyword evidence="5" id="KW-0732">Signal</keyword>
<dbReference type="Pfam" id="PF13715">
    <property type="entry name" value="CarbopepD_reg_2"/>
    <property type="match status" value="1"/>
</dbReference>
<comment type="caution">
    <text evidence="10">The sequence shown here is derived from an EMBL/GenBank/DDBJ whole genome shotgun (WGS) entry which is preliminary data.</text>
</comment>
<organism evidence="10 11">
    <name type="scientific">Splendidivirga corallicola</name>
    <dbReference type="NCBI Taxonomy" id="3051826"/>
    <lineage>
        <taxon>Bacteria</taxon>
        <taxon>Pseudomonadati</taxon>
        <taxon>Bacteroidota</taxon>
        <taxon>Cytophagia</taxon>
        <taxon>Cytophagales</taxon>
        <taxon>Splendidivirgaceae</taxon>
        <taxon>Splendidivirga</taxon>
    </lineage>
</organism>
<evidence type="ECO:0000256" key="6">
    <source>
        <dbReference type="ARBA" id="ARBA00023136"/>
    </source>
</evidence>
<gene>
    <name evidence="10" type="ORF">QQ008_18725</name>
</gene>
<dbReference type="Gene3D" id="3.55.50.30">
    <property type="match status" value="1"/>
</dbReference>
<dbReference type="PANTHER" id="PTHR30069:SF29">
    <property type="entry name" value="HEMOGLOBIN AND HEMOGLOBIN-HAPTOGLOBIN-BINDING PROTEIN 1-RELATED"/>
    <property type="match status" value="1"/>
</dbReference>
<dbReference type="SUPFAM" id="SSF56935">
    <property type="entry name" value="Porins"/>
    <property type="match status" value="1"/>
</dbReference>
<keyword evidence="10" id="KW-0675">Receptor</keyword>
<keyword evidence="3 8" id="KW-1134">Transmembrane beta strand</keyword>
<dbReference type="InterPro" id="IPR039426">
    <property type="entry name" value="TonB-dep_rcpt-like"/>
</dbReference>
<evidence type="ECO:0000256" key="1">
    <source>
        <dbReference type="ARBA" id="ARBA00004571"/>
    </source>
</evidence>
<reference evidence="10" key="1">
    <citation type="submission" date="2023-06" db="EMBL/GenBank/DDBJ databases">
        <title>Genomic of Parafulvivirga corallium.</title>
        <authorList>
            <person name="Wang G."/>
        </authorList>
    </citation>
    <scope>NUCLEOTIDE SEQUENCE</scope>
    <source>
        <strain evidence="10">BMA10</strain>
    </source>
</reference>
<dbReference type="InterPro" id="IPR008969">
    <property type="entry name" value="CarboxyPept-like_regulatory"/>
</dbReference>
<dbReference type="InterPro" id="IPR036942">
    <property type="entry name" value="Beta-barrel_TonB_sf"/>
</dbReference>
<evidence type="ECO:0000256" key="5">
    <source>
        <dbReference type="ARBA" id="ARBA00022729"/>
    </source>
</evidence>
<dbReference type="RefSeq" id="WP_346753451.1">
    <property type="nucleotide sequence ID" value="NZ_JAUJEA010000007.1"/>
</dbReference>
<keyword evidence="6 8" id="KW-0472">Membrane</keyword>
<comment type="similarity">
    <text evidence="8">Belongs to the TonB-dependent receptor family.</text>
</comment>
<evidence type="ECO:0000313" key="11">
    <source>
        <dbReference type="Proteomes" id="UP001172082"/>
    </source>
</evidence>
<comment type="subcellular location">
    <subcellularLocation>
        <location evidence="1 8">Cell outer membrane</location>
        <topology evidence="1 8">Multi-pass membrane protein</topology>
    </subcellularLocation>
</comment>
<keyword evidence="2 8" id="KW-0813">Transport</keyword>
<keyword evidence="11" id="KW-1185">Reference proteome</keyword>
<evidence type="ECO:0000256" key="7">
    <source>
        <dbReference type="ARBA" id="ARBA00023237"/>
    </source>
</evidence>
<evidence type="ECO:0000256" key="4">
    <source>
        <dbReference type="ARBA" id="ARBA00022692"/>
    </source>
</evidence>
<keyword evidence="4 8" id="KW-0812">Transmembrane</keyword>
<dbReference type="Pfam" id="PF25183">
    <property type="entry name" value="OMP_b-brl_4"/>
    <property type="match status" value="1"/>
</dbReference>
<protein>
    <submittedName>
        <fullName evidence="10">TonB-dependent receptor</fullName>
    </submittedName>
</protein>
<evidence type="ECO:0000313" key="10">
    <source>
        <dbReference type="EMBL" id="MDN5203428.1"/>
    </source>
</evidence>
<dbReference type="Gene3D" id="2.40.170.20">
    <property type="entry name" value="TonB-dependent receptor, beta-barrel domain"/>
    <property type="match status" value="1"/>
</dbReference>
<sequence length="896" mass="101199">MLIKRISLCIFLTVGSIVCIYAQSIEEIIISDSYQNQELIEIFNQIEASRPVEFFYKKNWISNIKISQKFENKKLTEFLDEILKDQKISYIIYNNNVVLLKGDISPEMVVSSSNNLPEAANYQVIGNALENPNNNEVIVSGFIKDAGNDDELIGARVFVEETENGSVTNVRGFYSVKLPPGKYTIRAGFTGYEEKKLSIDVRSNGTLNFDLFEETVELEEITITAEAQDENIKGVMAGKEKLSIEAIKGMPAFLGEIDVIKSIITLPGVSTVGEGASGFNVRGGGVGQNLLLQDDAVIYNASHLFGFFSSFNADLVRDVTLYKGGGPPNFGGRVSSILNVSTRNGNQKEFHGQGGIGLVSSRLVLEGPIAKNKTSFIIGGRSSYSDWILKRIKNADLQQSSAQFYDANLKISHNVNDKNKLIFSSYISNDRFKFSADTTYGWRTINNSLKWSHIFNEKLLSSISLSHGSYKNKTFDDQGFDSFTLRSSIENTGVKVDFNYVPLNKHKVDFGISATKYSFEPGDLVAGELNTNTDPVKVRKEQSIESGIYIKDEFQVNHKLSIMYGLRYSLFQNVGEGDVYLYDPNRPKEPTTILDTTHYSKGQLIKSYSGFEPRVSLRYAMGIQSSLKFSYYRTRQYVHLISNTTAVAPVDFWQSSNFYLEPQIGDQVSIGLFRNFKDNAIETSVEFYYKKIKNVIDYKDGASIILNETLEADLLKGSGRAYGVEVLLQKNKGKITGWLGYTYSKSERLFQSENEEEQINLGKYYPANYDKPHDLTLVFNYKASRRFKISANFTYSTGRPITVPVSKYSYDRILSVLNYSERNQFRIPDYHRLDLSVTLSEGHKKNKLIKGEWVFSVYNVYGRKNPYSVFFNQNGQAFRLAVLGSIFPSITYNFKF</sequence>
<dbReference type="PANTHER" id="PTHR30069">
    <property type="entry name" value="TONB-DEPENDENT OUTER MEMBRANE RECEPTOR"/>
    <property type="match status" value="1"/>
</dbReference>
<feature type="domain" description="TonB-dependent transporter Oar-like beta-barrel" evidence="9">
    <location>
        <begin position="523"/>
        <end position="622"/>
    </location>
</feature>
<dbReference type="InterPro" id="IPR057601">
    <property type="entry name" value="Oar-like_b-barrel"/>
</dbReference>
<dbReference type="EMBL" id="JAUJEA010000007">
    <property type="protein sequence ID" value="MDN5203428.1"/>
    <property type="molecule type" value="Genomic_DNA"/>
</dbReference>
<evidence type="ECO:0000256" key="2">
    <source>
        <dbReference type="ARBA" id="ARBA00022448"/>
    </source>
</evidence>